<evidence type="ECO:0000313" key="4">
    <source>
        <dbReference type="Proteomes" id="UP001196870"/>
    </source>
</evidence>
<accession>A0ABS5EXV1</accession>
<dbReference type="Proteomes" id="UP001196870">
    <property type="component" value="Unassembled WGS sequence"/>
</dbReference>
<protein>
    <submittedName>
        <fullName evidence="3">DUF1127 domain-containing protein</fullName>
    </submittedName>
</protein>
<keyword evidence="4" id="KW-1185">Reference proteome</keyword>
<gene>
    <name evidence="3" type="ORF">GXW71_12225</name>
</gene>
<name>A0ABS5EXV1_9PROT</name>
<dbReference type="Pfam" id="PF06568">
    <property type="entry name" value="YjiS-like"/>
    <property type="match status" value="1"/>
</dbReference>
<feature type="domain" description="YjiS-like" evidence="2">
    <location>
        <begin position="33"/>
        <end position="60"/>
    </location>
</feature>
<dbReference type="RefSeq" id="WP_211852794.1">
    <property type="nucleotide sequence ID" value="NZ_JAAGBB010000013.1"/>
</dbReference>
<reference evidence="4" key="1">
    <citation type="journal article" date="2021" name="Syst. Appl. Microbiol.">
        <title>Roseomonas hellenica sp. nov., isolated from roots of wild-growing Alkanna tinctoria.</title>
        <authorList>
            <person name="Rat A."/>
            <person name="Naranjo H.D."/>
            <person name="Lebbe L."/>
            <person name="Cnockaert M."/>
            <person name="Krigas N."/>
            <person name="Grigoriadou K."/>
            <person name="Maloupa E."/>
            <person name="Willems A."/>
        </authorList>
    </citation>
    <scope>NUCLEOTIDE SEQUENCE [LARGE SCALE GENOMIC DNA]</scope>
    <source>
        <strain evidence="4">LMG 31523</strain>
    </source>
</reference>
<evidence type="ECO:0000259" key="2">
    <source>
        <dbReference type="Pfam" id="PF06568"/>
    </source>
</evidence>
<comment type="caution">
    <text evidence="3">The sequence shown here is derived from an EMBL/GenBank/DDBJ whole genome shotgun (WGS) entry which is preliminary data.</text>
</comment>
<sequence>MTSQMFDTETMIHLHARAAEAVPQPASRSPFGAISRWWRARRDAQQLDALSNETRKDIGLPPRNAYTTMPDWPR</sequence>
<evidence type="ECO:0000313" key="3">
    <source>
        <dbReference type="EMBL" id="MBR0665122.1"/>
    </source>
</evidence>
<dbReference type="InterPro" id="IPR009506">
    <property type="entry name" value="YjiS-like"/>
</dbReference>
<proteinExistence type="predicted"/>
<organism evidence="3 4">
    <name type="scientific">Plastoroseomonas hellenica</name>
    <dbReference type="NCBI Taxonomy" id="2687306"/>
    <lineage>
        <taxon>Bacteria</taxon>
        <taxon>Pseudomonadati</taxon>
        <taxon>Pseudomonadota</taxon>
        <taxon>Alphaproteobacteria</taxon>
        <taxon>Acetobacterales</taxon>
        <taxon>Acetobacteraceae</taxon>
        <taxon>Plastoroseomonas</taxon>
    </lineage>
</organism>
<dbReference type="EMBL" id="JAAGBB010000013">
    <property type="protein sequence ID" value="MBR0665122.1"/>
    <property type="molecule type" value="Genomic_DNA"/>
</dbReference>
<evidence type="ECO:0000256" key="1">
    <source>
        <dbReference type="SAM" id="MobiDB-lite"/>
    </source>
</evidence>
<feature type="region of interest" description="Disordered" evidence="1">
    <location>
        <begin position="48"/>
        <end position="74"/>
    </location>
</feature>